<evidence type="ECO:0000256" key="1">
    <source>
        <dbReference type="ARBA" id="ARBA00004236"/>
    </source>
</evidence>
<accession>A0A8C2TGD5</accession>
<reference evidence="7" key="2">
    <citation type="submission" date="2025-08" db="UniProtKB">
        <authorList>
            <consortium name="Ensembl"/>
        </authorList>
    </citation>
    <scope>IDENTIFICATION</scope>
</reference>
<evidence type="ECO:0000256" key="4">
    <source>
        <dbReference type="ARBA" id="ARBA00023136"/>
    </source>
</evidence>
<sequence length="208" mass="23149">AQSLCIFFLSHDLSHVVKFPTVRRRTTVIGAILQKEKRRNRGELAVKLPQTLTFVTRIHSILHRKHSLSICTYTKGGQTLHSVLPRSGTNTRADHCQTKTSSLFCYTCENEHSNWNCLKTYKCEEHENYCTTTYSAAGFGKDMGYRITKKCSADCPETNTDFGVVAISTKCCKTSLCNFSGANSVKLSYAVMFLGTVASLICVIRAGL</sequence>
<dbReference type="InterPro" id="IPR016054">
    <property type="entry name" value="LY6_UPA_recep-like"/>
</dbReference>
<proteinExistence type="predicted"/>
<gene>
    <name evidence="7" type="primary">LOC107310617</name>
</gene>
<dbReference type="Proteomes" id="UP000694412">
    <property type="component" value="Chromosome 2"/>
</dbReference>
<evidence type="ECO:0000256" key="2">
    <source>
        <dbReference type="ARBA" id="ARBA00022475"/>
    </source>
</evidence>
<dbReference type="Ensembl" id="ENSCJPT00005017872.1">
    <property type="protein sequence ID" value="ENSCJPP00005012317.1"/>
    <property type="gene ID" value="ENSCJPG00005010479.1"/>
</dbReference>
<dbReference type="InterPro" id="IPR045860">
    <property type="entry name" value="Snake_toxin-like_sf"/>
</dbReference>
<evidence type="ECO:0000313" key="7">
    <source>
        <dbReference type="Ensembl" id="ENSCJPP00005012317.1"/>
    </source>
</evidence>
<protein>
    <submittedName>
        <fullName evidence="7">Lymphocyte antigen 6E-like</fullName>
    </submittedName>
</protein>
<reference evidence="7" key="1">
    <citation type="submission" date="2015-11" db="EMBL/GenBank/DDBJ databases">
        <authorList>
            <consortium name="International Coturnix japonica Genome Analysis Consortium"/>
            <person name="Warren W."/>
            <person name="Burt D.W."/>
            <person name="Antin P.B."/>
            <person name="Lanford R."/>
            <person name="Gros J."/>
            <person name="Wilson R.K."/>
        </authorList>
    </citation>
    <scope>NUCLEOTIDE SEQUENCE [LARGE SCALE GENOMIC DNA]</scope>
</reference>
<keyword evidence="5" id="KW-0325">Glycoprotein</keyword>
<dbReference type="AlphaFoldDB" id="A0A8C2TGD5"/>
<comment type="subcellular location">
    <subcellularLocation>
        <location evidence="1">Cell membrane</location>
    </subcellularLocation>
</comment>
<dbReference type="Gene3D" id="2.10.60.10">
    <property type="entry name" value="CD59"/>
    <property type="match status" value="1"/>
</dbReference>
<keyword evidence="8" id="KW-1185">Reference proteome</keyword>
<dbReference type="SMART" id="SM00134">
    <property type="entry name" value="LU"/>
    <property type="match status" value="1"/>
</dbReference>
<dbReference type="GO" id="GO:0005886">
    <property type="term" value="C:plasma membrane"/>
    <property type="evidence" value="ECO:0007669"/>
    <property type="project" value="UniProtKB-SubCell"/>
</dbReference>
<dbReference type="PANTHER" id="PTHR16983">
    <property type="entry name" value="UPAR/LY6 DOMAIN-CONTAINING PROTEIN"/>
    <property type="match status" value="1"/>
</dbReference>
<dbReference type="PANTHER" id="PTHR16983:SF13">
    <property type="entry name" value="LYMPHOCYTE ANTIGEN 6E"/>
    <property type="match status" value="1"/>
</dbReference>
<evidence type="ECO:0000259" key="6">
    <source>
        <dbReference type="SMART" id="SM00134"/>
    </source>
</evidence>
<dbReference type="FunFam" id="2.10.60.10:FF:000003">
    <property type="entry name" value="lymphocyte antigen 6E isoform X1"/>
    <property type="match status" value="1"/>
</dbReference>
<reference evidence="7" key="3">
    <citation type="submission" date="2025-09" db="UniProtKB">
        <authorList>
            <consortium name="Ensembl"/>
        </authorList>
    </citation>
    <scope>IDENTIFICATION</scope>
</reference>
<dbReference type="CDD" id="cd23543">
    <property type="entry name" value="TFP_LU_ECD_Ly6E"/>
    <property type="match status" value="1"/>
</dbReference>
<evidence type="ECO:0000313" key="8">
    <source>
        <dbReference type="Proteomes" id="UP000694412"/>
    </source>
</evidence>
<evidence type="ECO:0000256" key="5">
    <source>
        <dbReference type="ARBA" id="ARBA00023180"/>
    </source>
</evidence>
<dbReference type="InterPro" id="IPR035076">
    <property type="entry name" value="Toxin/TOLIP"/>
</dbReference>
<keyword evidence="4" id="KW-0472">Membrane</keyword>
<dbReference type="InterPro" id="IPR051110">
    <property type="entry name" value="Ly-6/neurotoxin-like_GPI-ap"/>
</dbReference>
<keyword evidence="3" id="KW-0732">Signal</keyword>
<name>A0A8C2TGD5_COTJA</name>
<feature type="domain" description="UPAR/Ly6" evidence="6">
    <location>
        <begin position="103"/>
        <end position="192"/>
    </location>
</feature>
<dbReference type="GeneTree" id="ENSGT00940000153378"/>
<keyword evidence="2" id="KW-1003">Cell membrane</keyword>
<dbReference type="SUPFAM" id="SSF57302">
    <property type="entry name" value="Snake toxin-like"/>
    <property type="match status" value="1"/>
</dbReference>
<dbReference type="GO" id="GO:0030154">
    <property type="term" value="P:cell differentiation"/>
    <property type="evidence" value="ECO:0007669"/>
    <property type="project" value="UniProtKB-ARBA"/>
</dbReference>
<evidence type="ECO:0000256" key="3">
    <source>
        <dbReference type="ARBA" id="ARBA00022729"/>
    </source>
</evidence>
<dbReference type="Pfam" id="PF00087">
    <property type="entry name" value="Toxin_TOLIP"/>
    <property type="match status" value="1"/>
</dbReference>
<organism evidence="7 8">
    <name type="scientific">Coturnix japonica</name>
    <name type="common">Japanese quail</name>
    <name type="synonym">Coturnix coturnix japonica</name>
    <dbReference type="NCBI Taxonomy" id="93934"/>
    <lineage>
        <taxon>Eukaryota</taxon>
        <taxon>Metazoa</taxon>
        <taxon>Chordata</taxon>
        <taxon>Craniata</taxon>
        <taxon>Vertebrata</taxon>
        <taxon>Euteleostomi</taxon>
        <taxon>Archelosauria</taxon>
        <taxon>Archosauria</taxon>
        <taxon>Dinosauria</taxon>
        <taxon>Saurischia</taxon>
        <taxon>Theropoda</taxon>
        <taxon>Coelurosauria</taxon>
        <taxon>Aves</taxon>
        <taxon>Neognathae</taxon>
        <taxon>Galloanserae</taxon>
        <taxon>Galliformes</taxon>
        <taxon>Phasianidae</taxon>
        <taxon>Perdicinae</taxon>
        <taxon>Coturnix</taxon>
    </lineage>
</organism>
<dbReference type="GO" id="GO:0030550">
    <property type="term" value="F:acetylcholine receptor inhibitor activity"/>
    <property type="evidence" value="ECO:0007669"/>
    <property type="project" value="TreeGrafter"/>
</dbReference>